<keyword evidence="3" id="KW-1185">Reference proteome</keyword>
<dbReference type="PROSITE" id="PS51257">
    <property type="entry name" value="PROKAR_LIPOPROTEIN"/>
    <property type="match status" value="1"/>
</dbReference>
<dbReference type="InterPro" id="IPR021255">
    <property type="entry name" value="DUF2807"/>
</dbReference>
<dbReference type="RefSeq" id="WP_058529911.1">
    <property type="nucleotide sequence ID" value="NZ_CAAAHZ010000001.1"/>
</dbReference>
<accession>A0A0W0VI32</accession>
<dbReference type="Proteomes" id="UP000054997">
    <property type="component" value="Unassembled WGS sequence"/>
</dbReference>
<dbReference type="EMBL" id="LNYK01000033">
    <property type="protein sequence ID" value="KTD19767.1"/>
    <property type="molecule type" value="Genomic_DNA"/>
</dbReference>
<organism evidence="2 3">
    <name type="scientific">Legionella londiniensis</name>
    <dbReference type="NCBI Taxonomy" id="45068"/>
    <lineage>
        <taxon>Bacteria</taxon>
        <taxon>Pseudomonadati</taxon>
        <taxon>Pseudomonadota</taxon>
        <taxon>Gammaproteobacteria</taxon>
        <taxon>Legionellales</taxon>
        <taxon>Legionellaceae</taxon>
        <taxon>Legionella</taxon>
    </lineage>
</organism>
<dbReference type="PATRIC" id="fig|45068.5.peg.2109"/>
<dbReference type="Gene3D" id="2.160.20.120">
    <property type="match status" value="1"/>
</dbReference>
<reference evidence="2 3" key="1">
    <citation type="submission" date="2015-11" db="EMBL/GenBank/DDBJ databases">
        <title>Genomic analysis of 38 Legionella species identifies large and diverse effector repertoires.</title>
        <authorList>
            <person name="Burstein D."/>
            <person name="Amaro F."/>
            <person name="Zusman T."/>
            <person name="Lifshitz Z."/>
            <person name="Cohen O."/>
            <person name="Gilbert J.A."/>
            <person name="Pupko T."/>
            <person name="Shuman H.A."/>
            <person name="Segal G."/>
        </authorList>
    </citation>
    <scope>NUCLEOTIDE SEQUENCE [LARGE SCALE GENOMIC DNA]</scope>
    <source>
        <strain evidence="2 3">ATCC 49505</strain>
    </source>
</reference>
<name>A0A0W0VI32_9GAMM</name>
<dbReference type="STRING" id="45068.Llon_1939"/>
<evidence type="ECO:0000313" key="3">
    <source>
        <dbReference type="Proteomes" id="UP000054997"/>
    </source>
</evidence>
<evidence type="ECO:0000259" key="1">
    <source>
        <dbReference type="Pfam" id="PF10988"/>
    </source>
</evidence>
<proteinExistence type="predicted"/>
<dbReference type="OrthoDB" id="5641583at2"/>
<gene>
    <name evidence="2" type="ORF">Llon_1939</name>
</gene>
<dbReference type="Pfam" id="PF10988">
    <property type="entry name" value="DUF2807"/>
    <property type="match status" value="1"/>
</dbReference>
<evidence type="ECO:0000313" key="2">
    <source>
        <dbReference type="EMBL" id="KTD19767.1"/>
    </source>
</evidence>
<protein>
    <recommendedName>
        <fullName evidence="1">Putative auto-transporter adhesin head GIN domain-containing protein</fullName>
    </recommendedName>
</protein>
<dbReference type="AlphaFoldDB" id="A0A0W0VI32"/>
<sequence>MRRQIFIFLCLGFLFLQGCTHRTPQVTPEGKRIEQIKSVPSFAHVNIKGLFDVNLKGGYARPQVILRGDPRDLAGTTVSVRNQTLLVHLGEGYPDFGRITVEIHAKNIQSFSYQGTGVINISRINTPSLDLFIDNKGKTTIKGGIGLRKVDIKGGGYTQIDTIYGNQIELSLAGNSKMQLTGKADIRKIELSEGAFLSFYWVNSKNLCIRAKGESFLQLAGIAERMNVELFDKAHFNGRYLRAKRAFVKTFGQSRAEISAVNRQRTLASDGSDIYFYNIPEMRADFMAFNGSVLDMRDWRMPFLQEYDRYNK</sequence>
<comment type="caution">
    <text evidence="2">The sequence shown here is derived from an EMBL/GenBank/DDBJ whole genome shotgun (WGS) entry which is preliminary data.</text>
</comment>
<feature type="domain" description="Putative auto-transporter adhesin head GIN" evidence="1">
    <location>
        <begin position="42"/>
        <end position="196"/>
    </location>
</feature>